<dbReference type="EMBL" id="CP058559">
    <property type="protein sequence ID" value="QNO16066.1"/>
    <property type="molecule type" value="Genomic_DNA"/>
</dbReference>
<dbReference type="KEGG" id="acae:HYG86_15465"/>
<dbReference type="PANTHER" id="PTHR31272">
    <property type="entry name" value="CYTOCHROME C-TYPE BIOGENESIS PROTEIN HI_1454-RELATED"/>
    <property type="match status" value="1"/>
</dbReference>
<evidence type="ECO:0000256" key="1">
    <source>
        <dbReference type="SAM" id="Phobius"/>
    </source>
</evidence>
<proteinExistence type="predicted"/>
<keyword evidence="4" id="KW-1185">Reference proteome</keyword>
<sequence length="234" mass="25902">MSGFMNLLEGLIMGNSLLVYIIVFLIGFISSLNPHMLGMVPIYLGTTIESEQGKKKWSGLFLFALSFSIILTALGMIVSTVGMSLHSIMTISYTFAGIIYLYLGLRLLGLRISKFIPFKIVVLYTKKKKSGKRILSNIFLPLIFTPCSLPFIISVLTLAMMRGSIIYGGLILLVFGLGHSLIFILFGAFSNSIVKIYEKIQHGNFINKLLGALLVILGVVFLLLNQSPEIHNHH</sequence>
<organism evidence="3 4">
    <name type="scientific">Alkalicella caledoniensis</name>
    <dbReference type="NCBI Taxonomy" id="2731377"/>
    <lineage>
        <taxon>Bacteria</taxon>
        <taxon>Bacillati</taxon>
        <taxon>Bacillota</taxon>
        <taxon>Clostridia</taxon>
        <taxon>Eubacteriales</taxon>
        <taxon>Proteinivoracaceae</taxon>
        <taxon>Alkalicella</taxon>
    </lineage>
</organism>
<protein>
    <submittedName>
        <fullName evidence="3">Sulfite exporter TauE/SafE family protein</fullName>
    </submittedName>
</protein>
<gene>
    <name evidence="3" type="ORF">HYG86_15465</name>
</gene>
<dbReference type="RefSeq" id="WP_213166463.1">
    <property type="nucleotide sequence ID" value="NZ_CP058559.1"/>
</dbReference>
<keyword evidence="1" id="KW-1133">Transmembrane helix</keyword>
<feature type="transmembrane region" description="Helical" evidence="1">
    <location>
        <begin position="205"/>
        <end position="224"/>
    </location>
</feature>
<feature type="transmembrane region" description="Helical" evidence="1">
    <location>
        <begin position="60"/>
        <end position="85"/>
    </location>
</feature>
<dbReference type="Proteomes" id="UP000516160">
    <property type="component" value="Chromosome"/>
</dbReference>
<dbReference type="AlphaFoldDB" id="A0A7G9WBK4"/>
<feature type="domain" description="Urease accessory protein UreH-like transmembrane" evidence="2">
    <location>
        <begin position="23"/>
        <end position="220"/>
    </location>
</feature>
<feature type="transmembrane region" description="Helical" evidence="1">
    <location>
        <begin position="165"/>
        <end position="193"/>
    </location>
</feature>
<evidence type="ECO:0000313" key="3">
    <source>
        <dbReference type="EMBL" id="QNO16066.1"/>
    </source>
</evidence>
<dbReference type="PANTHER" id="PTHR31272:SF9">
    <property type="entry name" value="BLL1027 PROTEIN"/>
    <property type="match status" value="1"/>
</dbReference>
<feature type="transmembrane region" description="Helical" evidence="1">
    <location>
        <begin position="12"/>
        <end position="32"/>
    </location>
</feature>
<evidence type="ECO:0000259" key="2">
    <source>
        <dbReference type="Pfam" id="PF13386"/>
    </source>
</evidence>
<evidence type="ECO:0000313" key="4">
    <source>
        <dbReference type="Proteomes" id="UP000516160"/>
    </source>
</evidence>
<dbReference type="InterPro" id="IPR051790">
    <property type="entry name" value="Cytochrome_c-biogenesis_DsbD"/>
</dbReference>
<feature type="transmembrane region" description="Helical" evidence="1">
    <location>
        <begin position="91"/>
        <end position="113"/>
    </location>
</feature>
<feature type="transmembrane region" description="Helical" evidence="1">
    <location>
        <begin position="134"/>
        <end position="159"/>
    </location>
</feature>
<dbReference type="Pfam" id="PF13386">
    <property type="entry name" value="DsbD_2"/>
    <property type="match status" value="1"/>
</dbReference>
<keyword evidence="1" id="KW-0472">Membrane</keyword>
<dbReference type="InterPro" id="IPR039447">
    <property type="entry name" value="UreH-like_TM_dom"/>
</dbReference>
<accession>A0A7G9WBK4</accession>
<reference evidence="3 4" key="1">
    <citation type="submission" date="2020-07" db="EMBL/GenBank/DDBJ databases">
        <title>Alkalicella. sp. LB2 genome.</title>
        <authorList>
            <person name="Postec A."/>
            <person name="Quemeneur M."/>
        </authorList>
    </citation>
    <scope>NUCLEOTIDE SEQUENCE [LARGE SCALE GENOMIC DNA]</scope>
    <source>
        <strain evidence="3 4">LB2</strain>
    </source>
</reference>
<name>A0A7G9WBK4_ALKCA</name>
<keyword evidence="1" id="KW-0812">Transmembrane</keyword>